<keyword evidence="4" id="KW-1185">Reference proteome</keyword>
<dbReference type="AlphaFoldDB" id="A0A5C1ASI0"/>
<dbReference type="InterPro" id="IPR018745">
    <property type="entry name" value="MpsC"/>
</dbReference>
<evidence type="ECO:0000313" key="3">
    <source>
        <dbReference type="EMBL" id="QEL19858.1"/>
    </source>
</evidence>
<evidence type="ECO:0000313" key="4">
    <source>
        <dbReference type="Proteomes" id="UP000324974"/>
    </source>
</evidence>
<reference evidence="4" key="1">
    <citation type="submission" date="2019-08" db="EMBL/GenBank/DDBJ databases">
        <title>Limnoglobus roseus gen. nov., sp. nov., a novel freshwater planctomycete with a giant genome from the family Gemmataceae.</title>
        <authorList>
            <person name="Kulichevskaya I.S."/>
            <person name="Naumoff D.G."/>
            <person name="Miroshnikov K."/>
            <person name="Ivanova A."/>
            <person name="Philippov D.A."/>
            <person name="Hakobyan A."/>
            <person name="Rijpstra I.C."/>
            <person name="Sinninghe Damste J.S."/>
            <person name="Liesack W."/>
            <person name="Dedysh S.N."/>
        </authorList>
    </citation>
    <scope>NUCLEOTIDE SEQUENCE [LARGE SCALE GENOMIC DNA]</scope>
    <source>
        <strain evidence="4">PX52</strain>
    </source>
</reference>
<organism evidence="3 4">
    <name type="scientific">Limnoglobus roseus</name>
    <dbReference type="NCBI Taxonomy" id="2598579"/>
    <lineage>
        <taxon>Bacteria</taxon>
        <taxon>Pseudomonadati</taxon>
        <taxon>Planctomycetota</taxon>
        <taxon>Planctomycetia</taxon>
        <taxon>Gemmatales</taxon>
        <taxon>Gemmataceae</taxon>
        <taxon>Limnoglobus</taxon>
    </lineage>
</organism>
<evidence type="ECO:0000259" key="2">
    <source>
        <dbReference type="Pfam" id="PF10057"/>
    </source>
</evidence>
<dbReference type="OrthoDB" id="277898at2"/>
<dbReference type="Pfam" id="PF10057">
    <property type="entry name" value="MpsC"/>
    <property type="match status" value="1"/>
</dbReference>
<dbReference type="KEGG" id="lrs:PX52LOC_06939"/>
<accession>A0A5C1ASI0</accession>
<feature type="region of interest" description="Disordered" evidence="1">
    <location>
        <begin position="115"/>
        <end position="162"/>
    </location>
</feature>
<evidence type="ECO:0000256" key="1">
    <source>
        <dbReference type="SAM" id="MobiDB-lite"/>
    </source>
</evidence>
<dbReference type="Proteomes" id="UP000324974">
    <property type="component" value="Chromosome"/>
</dbReference>
<name>A0A5C1ASI0_9BACT</name>
<protein>
    <recommendedName>
        <fullName evidence="2">Na+-translocating membrane potential-generating system MpsC domain-containing protein</fullName>
    </recommendedName>
</protein>
<proteinExistence type="predicted"/>
<gene>
    <name evidence="3" type="ORF">PX52LOC_06939</name>
</gene>
<feature type="compositionally biased region" description="Basic and acidic residues" evidence="1">
    <location>
        <begin position="150"/>
        <end position="162"/>
    </location>
</feature>
<dbReference type="RefSeq" id="WP_149114205.1">
    <property type="nucleotide sequence ID" value="NZ_CP042425.1"/>
</dbReference>
<sequence>MDQSRTTVGQKIAQTVREIERRHMRHRRDWVAVFLNEETVVIAVHGILTAAESAIADTSAELREFQQRLFANIALVQRIESLSGMGVLDTTVELDPTTGDLALLFRTDTAGAGFPALARPGRNSSRLDRHRLSGPMAGPAAPNQPDVSSGDDRPRLDNRSSR</sequence>
<feature type="domain" description="Na+-translocating membrane potential-generating system MpsC" evidence="2">
    <location>
        <begin position="7"/>
        <end position="105"/>
    </location>
</feature>
<dbReference type="EMBL" id="CP042425">
    <property type="protein sequence ID" value="QEL19858.1"/>
    <property type="molecule type" value="Genomic_DNA"/>
</dbReference>